<evidence type="ECO:0000313" key="2">
    <source>
        <dbReference type="EMBL" id="SFM99663.1"/>
    </source>
</evidence>
<gene>
    <name evidence="2" type="ORF">SAMN05216289_10217</name>
</gene>
<organism evidence="2 3">
    <name type="scientific">Dokdonella immobilis</name>
    <dbReference type="NCBI Taxonomy" id="578942"/>
    <lineage>
        <taxon>Bacteria</taxon>
        <taxon>Pseudomonadati</taxon>
        <taxon>Pseudomonadota</taxon>
        <taxon>Gammaproteobacteria</taxon>
        <taxon>Lysobacterales</taxon>
        <taxon>Rhodanobacteraceae</taxon>
        <taxon>Dokdonella</taxon>
    </lineage>
</organism>
<name>A0A1I4VF12_9GAMM</name>
<feature type="compositionally biased region" description="Basic and acidic residues" evidence="1">
    <location>
        <begin position="135"/>
        <end position="145"/>
    </location>
</feature>
<dbReference type="STRING" id="578942.SAMN05216289_10217"/>
<evidence type="ECO:0000256" key="1">
    <source>
        <dbReference type="SAM" id="MobiDB-lite"/>
    </source>
</evidence>
<dbReference type="RefSeq" id="WP_092404180.1">
    <property type="nucleotide sequence ID" value="NZ_FOVF01000002.1"/>
</dbReference>
<dbReference type="Proteomes" id="UP000198575">
    <property type="component" value="Unassembled WGS sequence"/>
</dbReference>
<proteinExistence type="predicted"/>
<evidence type="ECO:0000313" key="3">
    <source>
        <dbReference type="Proteomes" id="UP000198575"/>
    </source>
</evidence>
<reference evidence="2 3" key="1">
    <citation type="submission" date="2016-10" db="EMBL/GenBank/DDBJ databases">
        <authorList>
            <person name="de Groot N.N."/>
        </authorList>
    </citation>
    <scope>NUCLEOTIDE SEQUENCE [LARGE SCALE GENOMIC DNA]</scope>
    <source>
        <strain evidence="2 3">CGMCC 1.7659</strain>
    </source>
</reference>
<keyword evidence="3" id="KW-1185">Reference proteome</keyword>
<protein>
    <submittedName>
        <fullName evidence="2">Uncharacterized protein</fullName>
    </submittedName>
</protein>
<feature type="region of interest" description="Disordered" evidence="1">
    <location>
        <begin position="122"/>
        <end position="145"/>
    </location>
</feature>
<dbReference type="AlphaFoldDB" id="A0A1I4VF12"/>
<dbReference type="OrthoDB" id="9960250at2"/>
<accession>A0A1I4VF12</accession>
<sequence>MNPETVPTPRTLIRDVLMLQFKLLLDTLRDLALSPLTLAAAALDLLLSRFQPPRYFYAVLRLGERSEEWIDLWSAARGAESTDRENVDALLVRVEEVVRDPKTGARRARILKRWAERQVARARQQIRSPAGESDASDRQEGSGER</sequence>
<dbReference type="EMBL" id="FOVF01000002">
    <property type="protein sequence ID" value="SFM99663.1"/>
    <property type="molecule type" value="Genomic_DNA"/>
</dbReference>